<feature type="region of interest" description="Disordered" evidence="1">
    <location>
        <begin position="48"/>
        <end position="71"/>
    </location>
</feature>
<reference evidence="2" key="1">
    <citation type="submission" date="2020-04" db="EMBL/GenBank/DDBJ databases">
        <authorList>
            <person name="Alioto T."/>
            <person name="Alioto T."/>
            <person name="Gomez Garrido J."/>
        </authorList>
    </citation>
    <scope>NUCLEOTIDE SEQUENCE</scope>
    <source>
        <strain evidence="2">A484AB</strain>
    </source>
</reference>
<organism evidence="2 3">
    <name type="scientific">Paramuricea clavata</name>
    <name type="common">Red gorgonian</name>
    <name type="synonym">Violescent sea-whip</name>
    <dbReference type="NCBI Taxonomy" id="317549"/>
    <lineage>
        <taxon>Eukaryota</taxon>
        <taxon>Metazoa</taxon>
        <taxon>Cnidaria</taxon>
        <taxon>Anthozoa</taxon>
        <taxon>Octocorallia</taxon>
        <taxon>Malacalcyonacea</taxon>
        <taxon>Plexauridae</taxon>
        <taxon>Paramuricea</taxon>
    </lineage>
</organism>
<feature type="region of interest" description="Disordered" evidence="1">
    <location>
        <begin position="83"/>
        <end position="130"/>
    </location>
</feature>
<name>A0A6S7H2L7_PARCT</name>
<dbReference type="SMART" id="SM00597">
    <property type="entry name" value="ZnF_TTF"/>
    <property type="match status" value="1"/>
</dbReference>
<proteinExistence type="predicted"/>
<dbReference type="PANTHER" id="PTHR45749">
    <property type="match status" value="1"/>
</dbReference>
<dbReference type="AlphaFoldDB" id="A0A6S7H2L7"/>
<evidence type="ECO:0000256" key="1">
    <source>
        <dbReference type="SAM" id="MobiDB-lite"/>
    </source>
</evidence>
<keyword evidence="3" id="KW-1185">Reference proteome</keyword>
<evidence type="ECO:0000313" key="3">
    <source>
        <dbReference type="Proteomes" id="UP001152795"/>
    </source>
</evidence>
<accession>A0A6S7H2L7</accession>
<evidence type="ECO:0000313" key="2">
    <source>
        <dbReference type="EMBL" id="CAB3990581.1"/>
    </source>
</evidence>
<dbReference type="OrthoDB" id="1739706at2759"/>
<gene>
    <name evidence="2" type="ORF">PACLA_8A082399</name>
</gene>
<feature type="compositionally biased region" description="Polar residues" evidence="1">
    <location>
        <begin position="86"/>
        <end position="98"/>
    </location>
</feature>
<dbReference type="PANTHER" id="PTHR45749:SF21">
    <property type="entry name" value="DUF4371 DOMAIN-CONTAINING PROTEIN"/>
    <property type="match status" value="1"/>
</dbReference>
<comment type="caution">
    <text evidence="2">The sequence shown here is derived from an EMBL/GenBank/DDBJ whole genome shotgun (WGS) entry which is preliminary data.</text>
</comment>
<dbReference type="Proteomes" id="UP001152795">
    <property type="component" value="Unassembled WGS sequence"/>
</dbReference>
<dbReference type="EMBL" id="CACRXK020001683">
    <property type="protein sequence ID" value="CAB3990581.1"/>
    <property type="molecule type" value="Genomic_DNA"/>
</dbReference>
<protein>
    <submittedName>
        <fullName evidence="2">Uncharacterized protein</fullName>
    </submittedName>
</protein>
<sequence>MLQDTEGKLGNYVTGIVLQTRRQFCTLNFDFSECYLLFPVGTVESERNEGEAELEKQMLQSSDCSDSEHNYETGNDELEIIHSKHGNSSNRVTPSGISVLTGRDDPKKQPESSTSLLPTDSKRPSQPKLLKYPVNKSINPKTKKTKSFSSSWYSRFPWLEYSVERDAALCYCCRNFTANKANSAGASAFTTTGYRNWANALDKDKGFLQHERSELHKNSYSNWMTWQKVQEGSEINIIQRLCPDRATVASENREYLRHLLKYVLWFTTNELAMRGDDESDESKNPGKWITFIKLQLEMNPTFRELHNKVTKSKSTDYTSKTSVNGFIEIIADSVRK</sequence>
<feature type="non-terminal residue" evidence="2">
    <location>
        <position position="336"/>
    </location>
</feature>
<dbReference type="InterPro" id="IPR006580">
    <property type="entry name" value="Znf_TTF"/>
</dbReference>